<evidence type="ECO:0000313" key="2">
    <source>
        <dbReference type="EMBL" id="CAB9511127.1"/>
    </source>
</evidence>
<feature type="compositionally biased region" description="Basic and acidic residues" evidence="1">
    <location>
        <begin position="224"/>
        <end position="237"/>
    </location>
</feature>
<dbReference type="EMBL" id="CAICTM010000468">
    <property type="protein sequence ID" value="CAB9511127.1"/>
    <property type="molecule type" value="Genomic_DNA"/>
</dbReference>
<organism evidence="2 3">
    <name type="scientific">Seminavis robusta</name>
    <dbReference type="NCBI Taxonomy" id="568900"/>
    <lineage>
        <taxon>Eukaryota</taxon>
        <taxon>Sar</taxon>
        <taxon>Stramenopiles</taxon>
        <taxon>Ochrophyta</taxon>
        <taxon>Bacillariophyta</taxon>
        <taxon>Bacillariophyceae</taxon>
        <taxon>Bacillariophycidae</taxon>
        <taxon>Naviculales</taxon>
        <taxon>Naviculaceae</taxon>
        <taxon>Seminavis</taxon>
    </lineage>
</organism>
<accession>A0A9N8DY90</accession>
<feature type="compositionally biased region" description="Low complexity" evidence="1">
    <location>
        <begin position="193"/>
        <end position="209"/>
    </location>
</feature>
<proteinExistence type="predicted"/>
<keyword evidence="3" id="KW-1185">Reference proteome</keyword>
<reference evidence="2" key="1">
    <citation type="submission" date="2020-06" db="EMBL/GenBank/DDBJ databases">
        <authorList>
            <consortium name="Plant Systems Biology data submission"/>
        </authorList>
    </citation>
    <scope>NUCLEOTIDE SEQUENCE</scope>
    <source>
        <strain evidence="2">D6</strain>
    </source>
</reference>
<dbReference type="Proteomes" id="UP001153069">
    <property type="component" value="Unassembled WGS sequence"/>
</dbReference>
<evidence type="ECO:0000313" key="3">
    <source>
        <dbReference type="Proteomes" id="UP001153069"/>
    </source>
</evidence>
<comment type="caution">
    <text evidence="2">The sequence shown here is derived from an EMBL/GenBank/DDBJ whole genome shotgun (WGS) entry which is preliminary data.</text>
</comment>
<sequence length="237" mass="26067">MQDQSPSVTEEPPEELDVIGKALRVRATRSTCEGTDADHPTSTEDMAGKPGNLDSSSCNQDQDESKDGQQEQKKEEQQKNEKEEQSFLAEAKRSIAYPAAKKKKHQQDPPLPTSTTTGATTAQKVITESAMLVEEKRNIAYPKKCTSVPQTAADTNEQQLIHREKQMMANNTKTAEASALLANEKRNIAYPRSGPSAAAKGGPAKLPPSMLHSYKLQRGLSNIQEERQKELQNGESY</sequence>
<feature type="compositionally biased region" description="Basic and acidic residues" evidence="1">
    <location>
        <begin position="63"/>
        <end position="93"/>
    </location>
</feature>
<feature type="region of interest" description="Disordered" evidence="1">
    <location>
        <begin position="190"/>
        <end position="237"/>
    </location>
</feature>
<feature type="region of interest" description="Disordered" evidence="1">
    <location>
        <begin position="1"/>
        <end position="123"/>
    </location>
</feature>
<dbReference type="AlphaFoldDB" id="A0A9N8DY90"/>
<name>A0A9N8DY90_9STRA</name>
<evidence type="ECO:0000256" key="1">
    <source>
        <dbReference type="SAM" id="MobiDB-lite"/>
    </source>
</evidence>
<protein>
    <submittedName>
        <fullName evidence="2">Uncharacterized protein</fullName>
    </submittedName>
</protein>
<gene>
    <name evidence="2" type="ORF">SEMRO_469_G149360.1</name>
</gene>
<feature type="compositionally biased region" description="Low complexity" evidence="1">
    <location>
        <begin position="113"/>
        <end position="122"/>
    </location>
</feature>